<reference evidence="1" key="1">
    <citation type="submission" date="2019-06" db="EMBL/GenBank/DDBJ databases">
        <authorList>
            <person name="Zheng W."/>
        </authorList>
    </citation>
    <scope>NUCLEOTIDE SEQUENCE</scope>
    <source>
        <strain evidence="1">QDHG01</strain>
    </source>
</reference>
<dbReference type="Proteomes" id="UP000785679">
    <property type="component" value="Unassembled WGS sequence"/>
</dbReference>
<gene>
    <name evidence="1" type="ORF">FGO68_gene15142</name>
</gene>
<sequence length="177" mass="20757">MQNVYINQMNLDQQLSKLNNSQKFPKNYLKHQGQDGLTQRKERKRQEAFDNPYTDVQISNRGGIKTARKQQNQGISYQLMTGIKQRPLVTEHSNHHLSEDFKDDLNSQNGIYSEKEQPHQALDQNNRGMLIDIFSSCDNSQLRETVYQQNKNNYLPACDYGEMRRSRSHNRASFTFL</sequence>
<keyword evidence="2" id="KW-1185">Reference proteome</keyword>
<proteinExistence type="predicted"/>
<protein>
    <submittedName>
        <fullName evidence="1">Uncharacterized protein</fullName>
    </submittedName>
</protein>
<dbReference type="EMBL" id="RRYP01013984">
    <property type="protein sequence ID" value="TNV76218.1"/>
    <property type="molecule type" value="Genomic_DNA"/>
</dbReference>
<comment type="caution">
    <text evidence="1">The sequence shown here is derived from an EMBL/GenBank/DDBJ whole genome shotgun (WGS) entry which is preliminary data.</text>
</comment>
<evidence type="ECO:0000313" key="2">
    <source>
        <dbReference type="Proteomes" id="UP000785679"/>
    </source>
</evidence>
<evidence type="ECO:0000313" key="1">
    <source>
        <dbReference type="EMBL" id="TNV76218.1"/>
    </source>
</evidence>
<name>A0A8J8SZQ2_HALGN</name>
<accession>A0A8J8SZQ2</accession>
<dbReference type="AlphaFoldDB" id="A0A8J8SZQ2"/>
<organism evidence="1 2">
    <name type="scientific">Halteria grandinella</name>
    <dbReference type="NCBI Taxonomy" id="5974"/>
    <lineage>
        <taxon>Eukaryota</taxon>
        <taxon>Sar</taxon>
        <taxon>Alveolata</taxon>
        <taxon>Ciliophora</taxon>
        <taxon>Intramacronucleata</taxon>
        <taxon>Spirotrichea</taxon>
        <taxon>Stichotrichia</taxon>
        <taxon>Sporadotrichida</taxon>
        <taxon>Halteriidae</taxon>
        <taxon>Halteria</taxon>
    </lineage>
</organism>